<evidence type="ECO:0000259" key="6">
    <source>
        <dbReference type="PROSITE" id="PS50157"/>
    </source>
</evidence>
<dbReference type="Pfam" id="PF00096">
    <property type="entry name" value="zf-C2H2"/>
    <property type="match status" value="2"/>
</dbReference>
<dbReference type="SUPFAM" id="SSF57667">
    <property type="entry name" value="beta-beta-alpha zinc fingers"/>
    <property type="match status" value="1"/>
</dbReference>
<proteinExistence type="predicted"/>
<dbReference type="InterPro" id="IPR013087">
    <property type="entry name" value="Znf_C2H2_type"/>
</dbReference>
<dbReference type="GO" id="GO:0008270">
    <property type="term" value="F:zinc ion binding"/>
    <property type="evidence" value="ECO:0007669"/>
    <property type="project" value="UniProtKB-KW"/>
</dbReference>
<feature type="domain" description="C2H2-type" evidence="6">
    <location>
        <begin position="15"/>
        <end position="42"/>
    </location>
</feature>
<dbReference type="EMBL" id="CAACVG010004531">
    <property type="protein sequence ID" value="VEN38442.1"/>
    <property type="molecule type" value="Genomic_DNA"/>
</dbReference>
<dbReference type="FunFam" id="3.30.160.60:FF:000100">
    <property type="entry name" value="Zinc finger 45-like"/>
    <property type="match status" value="1"/>
</dbReference>
<evidence type="ECO:0000256" key="3">
    <source>
        <dbReference type="ARBA" id="ARBA00022771"/>
    </source>
</evidence>
<protein>
    <recommendedName>
        <fullName evidence="6">C2H2-type domain-containing protein</fullName>
    </recommendedName>
</protein>
<dbReference type="Proteomes" id="UP000410492">
    <property type="component" value="Unassembled WGS sequence"/>
</dbReference>
<dbReference type="PROSITE" id="PS50157">
    <property type="entry name" value="ZINC_FINGER_C2H2_2"/>
    <property type="match status" value="1"/>
</dbReference>
<reference evidence="7 8" key="1">
    <citation type="submission" date="2019-01" db="EMBL/GenBank/DDBJ databases">
        <authorList>
            <person name="Sayadi A."/>
        </authorList>
    </citation>
    <scope>NUCLEOTIDE SEQUENCE [LARGE SCALE GENOMIC DNA]</scope>
</reference>
<keyword evidence="2" id="KW-0677">Repeat</keyword>
<evidence type="ECO:0000256" key="1">
    <source>
        <dbReference type="ARBA" id="ARBA00022723"/>
    </source>
</evidence>
<evidence type="ECO:0000313" key="8">
    <source>
        <dbReference type="Proteomes" id="UP000410492"/>
    </source>
</evidence>
<dbReference type="OrthoDB" id="3437960at2759"/>
<evidence type="ECO:0000256" key="4">
    <source>
        <dbReference type="ARBA" id="ARBA00022833"/>
    </source>
</evidence>
<dbReference type="AlphaFoldDB" id="A0A653BS83"/>
<dbReference type="Gene3D" id="3.30.160.60">
    <property type="entry name" value="Classic Zinc Finger"/>
    <property type="match status" value="2"/>
</dbReference>
<gene>
    <name evidence="7" type="ORF">CALMAC_LOCUS3341</name>
</gene>
<name>A0A653BS83_CALMS</name>
<keyword evidence="4" id="KW-0862">Zinc</keyword>
<evidence type="ECO:0000313" key="7">
    <source>
        <dbReference type="EMBL" id="VEN38442.1"/>
    </source>
</evidence>
<organism evidence="7 8">
    <name type="scientific">Callosobruchus maculatus</name>
    <name type="common">Southern cowpea weevil</name>
    <name type="synonym">Pulse bruchid</name>
    <dbReference type="NCBI Taxonomy" id="64391"/>
    <lineage>
        <taxon>Eukaryota</taxon>
        <taxon>Metazoa</taxon>
        <taxon>Ecdysozoa</taxon>
        <taxon>Arthropoda</taxon>
        <taxon>Hexapoda</taxon>
        <taxon>Insecta</taxon>
        <taxon>Pterygota</taxon>
        <taxon>Neoptera</taxon>
        <taxon>Endopterygota</taxon>
        <taxon>Coleoptera</taxon>
        <taxon>Polyphaga</taxon>
        <taxon>Cucujiformia</taxon>
        <taxon>Chrysomeloidea</taxon>
        <taxon>Chrysomelidae</taxon>
        <taxon>Bruchinae</taxon>
        <taxon>Bruchini</taxon>
        <taxon>Callosobruchus</taxon>
    </lineage>
</organism>
<dbReference type="InterPro" id="IPR036236">
    <property type="entry name" value="Znf_C2H2_sf"/>
</dbReference>
<keyword evidence="1" id="KW-0479">Metal-binding</keyword>
<keyword evidence="3 5" id="KW-0863">Zinc-finger</keyword>
<evidence type="ECO:0000256" key="2">
    <source>
        <dbReference type="ARBA" id="ARBA00022737"/>
    </source>
</evidence>
<accession>A0A653BS83</accession>
<keyword evidence="8" id="KW-1185">Reference proteome</keyword>
<sequence length="64" mass="7804">MELFVFFVQNQDKPFPCTNCTRAYKRKHDLKRHLRYECGKEPSFKCDYCDKAFKQKSNFLVFID</sequence>
<evidence type="ECO:0000256" key="5">
    <source>
        <dbReference type="PROSITE-ProRule" id="PRU00042"/>
    </source>
</evidence>